<organism evidence="2 3">
    <name type="scientific">Ornatilinea apprima</name>
    <dbReference type="NCBI Taxonomy" id="1134406"/>
    <lineage>
        <taxon>Bacteria</taxon>
        <taxon>Bacillati</taxon>
        <taxon>Chloroflexota</taxon>
        <taxon>Anaerolineae</taxon>
        <taxon>Anaerolineales</taxon>
        <taxon>Anaerolineaceae</taxon>
        <taxon>Ornatilinea</taxon>
    </lineage>
</organism>
<dbReference type="InterPro" id="IPR000073">
    <property type="entry name" value="AB_hydrolase_1"/>
</dbReference>
<comment type="caution">
    <text evidence="2">The sequence shown here is derived from an EMBL/GenBank/DDBJ whole genome shotgun (WGS) entry which is preliminary data.</text>
</comment>
<protein>
    <submittedName>
        <fullName evidence="2">Alpha/beta hydrolase</fullName>
    </submittedName>
</protein>
<dbReference type="PANTHER" id="PTHR12277">
    <property type="entry name" value="ALPHA/BETA HYDROLASE DOMAIN-CONTAINING PROTEIN"/>
    <property type="match status" value="1"/>
</dbReference>
<accession>A0A0P6WMY1</accession>
<dbReference type="Gene3D" id="3.40.50.1820">
    <property type="entry name" value="alpha/beta hydrolase"/>
    <property type="match status" value="1"/>
</dbReference>
<feature type="domain" description="AB hydrolase-1" evidence="1">
    <location>
        <begin position="37"/>
        <end position="309"/>
    </location>
</feature>
<evidence type="ECO:0000313" key="2">
    <source>
        <dbReference type="EMBL" id="KPL70176.1"/>
    </source>
</evidence>
<dbReference type="GO" id="GO:0016787">
    <property type="term" value="F:hydrolase activity"/>
    <property type="evidence" value="ECO:0007669"/>
    <property type="project" value="UniProtKB-KW"/>
</dbReference>
<sequence length="331" mass="37210">MDEQGRPLAGSLSEKVYIEINGVQQGMFIQSRDVNNPVLLYLHGGMPDYFLSEIYPTGMEEVFTVVWWEQRGAGMSYSAETPPETLTLEQMIADTLAVTHYLRERFGQEKIYLMGHSGGTFIGIQAAARAPELYHAYIGVAQMANQRQSEVEAYKYMLAQFKANGNSEMVKKLEAAPVTLEGGIPEAYLRVRDQAMHSLGVGTMREMDSVVTGIFFPSLMSRAYTVPEKLRFWQAKANAGVSILWEDSISTDLSEKVPALDLPVYFLEGVYDYTCTYAQAKAYFDRLDAPVKGFYTFENSAHSPMFEEPEKMLEILREDVLTGGNRLADEE</sequence>
<dbReference type="PATRIC" id="fig|1134406.4.peg.3137"/>
<gene>
    <name evidence="2" type="ORF">ADN00_19115</name>
</gene>
<reference evidence="2 3" key="1">
    <citation type="submission" date="2015-07" db="EMBL/GenBank/DDBJ databases">
        <title>Genome sequence of Ornatilinea apprima DSM 23815.</title>
        <authorList>
            <person name="Hemp J."/>
            <person name="Ward L.M."/>
            <person name="Pace L.A."/>
            <person name="Fischer W.W."/>
        </authorList>
    </citation>
    <scope>NUCLEOTIDE SEQUENCE [LARGE SCALE GENOMIC DNA]</scope>
    <source>
        <strain evidence="2 3">P3M-1</strain>
    </source>
</reference>
<keyword evidence="3" id="KW-1185">Reference proteome</keyword>
<dbReference type="STRING" id="1134406.ADN00_19115"/>
<name>A0A0P6WMY1_9CHLR</name>
<dbReference type="EMBL" id="LGCL01000045">
    <property type="protein sequence ID" value="KPL70176.1"/>
    <property type="molecule type" value="Genomic_DNA"/>
</dbReference>
<dbReference type="Proteomes" id="UP000050417">
    <property type="component" value="Unassembled WGS sequence"/>
</dbReference>
<dbReference type="PANTHER" id="PTHR12277:SF81">
    <property type="entry name" value="PROTEIN ABHD13"/>
    <property type="match status" value="1"/>
</dbReference>
<dbReference type="Pfam" id="PF00561">
    <property type="entry name" value="Abhydrolase_1"/>
    <property type="match status" value="1"/>
</dbReference>
<evidence type="ECO:0000259" key="1">
    <source>
        <dbReference type="Pfam" id="PF00561"/>
    </source>
</evidence>
<proteinExistence type="predicted"/>
<dbReference type="SUPFAM" id="SSF53474">
    <property type="entry name" value="alpha/beta-Hydrolases"/>
    <property type="match status" value="1"/>
</dbReference>
<dbReference type="AlphaFoldDB" id="A0A0P6WMY1"/>
<evidence type="ECO:0000313" key="3">
    <source>
        <dbReference type="Proteomes" id="UP000050417"/>
    </source>
</evidence>
<keyword evidence="2" id="KW-0378">Hydrolase</keyword>
<dbReference type="InterPro" id="IPR029058">
    <property type="entry name" value="AB_hydrolase_fold"/>
</dbReference>